<organism evidence="1">
    <name type="scientific">Arundo donax</name>
    <name type="common">Giant reed</name>
    <name type="synonym">Donax arundinaceus</name>
    <dbReference type="NCBI Taxonomy" id="35708"/>
    <lineage>
        <taxon>Eukaryota</taxon>
        <taxon>Viridiplantae</taxon>
        <taxon>Streptophyta</taxon>
        <taxon>Embryophyta</taxon>
        <taxon>Tracheophyta</taxon>
        <taxon>Spermatophyta</taxon>
        <taxon>Magnoliopsida</taxon>
        <taxon>Liliopsida</taxon>
        <taxon>Poales</taxon>
        <taxon>Poaceae</taxon>
        <taxon>PACMAD clade</taxon>
        <taxon>Arundinoideae</taxon>
        <taxon>Arundineae</taxon>
        <taxon>Arundo</taxon>
    </lineage>
</organism>
<accession>A0A0A9CIJ0</accession>
<evidence type="ECO:0000313" key="1">
    <source>
        <dbReference type="EMBL" id="JAD73190.1"/>
    </source>
</evidence>
<reference evidence="1" key="1">
    <citation type="submission" date="2014-09" db="EMBL/GenBank/DDBJ databases">
        <authorList>
            <person name="Magalhaes I.L.F."/>
            <person name="Oliveira U."/>
            <person name="Santos F.R."/>
            <person name="Vidigal T.H.D.A."/>
            <person name="Brescovit A.D."/>
            <person name="Santos A.J."/>
        </authorList>
    </citation>
    <scope>NUCLEOTIDE SEQUENCE</scope>
    <source>
        <tissue evidence="1">Shoot tissue taken approximately 20 cm above the soil surface</tissue>
    </source>
</reference>
<sequence length="19" mass="2103">MDILIITTRQVKECPAGIT</sequence>
<protein>
    <submittedName>
        <fullName evidence="1">Uncharacterized protein</fullName>
    </submittedName>
</protein>
<name>A0A0A9CIJ0_ARUDO</name>
<reference evidence="1" key="2">
    <citation type="journal article" date="2015" name="Data Brief">
        <title>Shoot transcriptome of the giant reed, Arundo donax.</title>
        <authorList>
            <person name="Barrero R.A."/>
            <person name="Guerrero F.D."/>
            <person name="Moolhuijzen P."/>
            <person name="Goolsby J.A."/>
            <person name="Tidwell J."/>
            <person name="Bellgard S.E."/>
            <person name="Bellgard M.I."/>
        </authorList>
    </citation>
    <scope>NUCLEOTIDE SEQUENCE</scope>
    <source>
        <tissue evidence="1">Shoot tissue taken approximately 20 cm above the soil surface</tissue>
    </source>
</reference>
<proteinExistence type="predicted"/>
<dbReference type="EMBL" id="GBRH01224705">
    <property type="protein sequence ID" value="JAD73190.1"/>
    <property type="molecule type" value="Transcribed_RNA"/>
</dbReference>
<dbReference type="AlphaFoldDB" id="A0A0A9CIJ0"/>